<evidence type="ECO:0000313" key="2">
    <source>
        <dbReference type="EMBL" id="MBB0228843.1"/>
    </source>
</evidence>
<evidence type="ECO:0000256" key="1">
    <source>
        <dbReference type="SAM" id="MobiDB-lite"/>
    </source>
</evidence>
<dbReference type="Proteomes" id="UP000530234">
    <property type="component" value="Unassembled WGS sequence"/>
</dbReference>
<proteinExistence type="predicted"/>
<keyword evidence="3" id="KW-1185">Reference proteome</keyword>
<feature type="region of interest" description="Disordered" evidence="1">
    <location>
        <begin position="31"/>
        <end position="107"/>
    </location>
</feature>
<organism evidence="2 3">
    <name type="scientific">Streptomyces calidiresistens</name>
    <dbReference type="NCBI Taxonomy" id="1485586"/>
    <lineage>
        <taxon>Bacteria</taxon>
        <taxon>Bacillati</taxon>
        <taxon>Actinomycetota</taxon>
        <taxon>Actinomycetes</taxon>
        <taxon>Kitasatosporales</taxon>
        <taxon>Streptomycetaceae</taxon>
        <taxon>Streptomyces</taxon>
    </lineage>
</organism>
<feature type="compositionally biased region" description="Basic residues" evidence="1">
    <location>
        <begin position="72"/>
        <end position="95"/>
    </location>
</feature>
<gene>
    <name evidence="2" type="ORF">FOE67_04765</name>
</gene>
<dbReference type="EMBL" id="VKHS01000058">
    <property type="protein sequence ID" value="MBB0228843.1"/>
    <property type="molecule type" value="Genomic_DNA"/>
</dbReference>
<accession>A0A7W3T0V2</accession>
<reference evidence="3" key="1">
    <citation type="submission" date="2019-10" db="EMBL/GenBank/DDBJ databases">
        <title>Streptomyces sp. nov., a novel actinobacterium isolated from alkaline environment.</title>
        <authorList>
            <person name="Golinska P."/>
        </authorList>
    </citation>
    <scope>NUCLEOTIDE SEQUENCE [LARGE SCALE GENOMIC DNA]</scope>
    <source>
        <strain evidence="3">DSM 42108</strain>
    </source>
</reference>
<sequence>MGTEPHGEERGRRDEWDELVLDESFVREARVNEPTARTRMLSERWRNNAPDPQPWRSDEPPAGWIHSTAPGRGKKKERKPRRSRRGITGWFRRRRRDEGGKGPDTGE</sequence>
<dbReference type="RefSeq" id="WP_182660757.1">
    <property type="nucleotide sequence ID" value="NZ_VKHS01000058.1"/>
</dbReference>
<dbReference type="AlphaFoldDB" id="A0A7W3T0V2"/>
<name>A0A7W3T0V2_9ACTN</name>
<evidence type="ECO:0000313" key="3">
    <source>
        <dbReference type="Proteomes" id="UP000530234"/>
    </source>
</evidence>
<comment type="caution">
    <text evidence="2">The sequence shown here is derived from an EMBL/GenBank/DDBJ whole genome shotgun (WGS) entry which is preliminary data.</text>
</comment>
<protein>
    <submittedName>
        <fullName evidence="2">Uncharacterized protein</fullName>
    </submittedName>
</protein>